<sequence length="104" mass="11781">MELATNVVLICACVLIAWGSFGLIATWLVPALKKSRLLSRKMFIGRIDPTRMNLTLISLWGIVFGVFLLASALQYRRLFWASFVIFIPLAIWRIVRSSKPGREA</sequence>
<keyword evidence="3" id="KW-1185">Reference proteome</keyword>
<evidence type="ECO:0000313" key="3">
    <source>
        <dbReference type="Proteomes" id="UP000599009"/>
    </source>
</evidence>
<feature type="transmembrane region" description="Helical" evidence="1">
    <location>
        <begin position="78"/>
        <end position="95"/>
    </location>
</feature>
<dbReference type="Proteomes" id="UP000599009">
    <property type="component" value="Unassembled WGS sequence"/>
</dbReference>
<accession>A0ABQ2EN38</accession>
<protein>
    <submittedName>
        <fullName evidence="2">Uncharacterized protein</fullName>
    </submittedName>
</protein>
<keyword evidence="1" id="KW-0472">Membrane</keyword>
<evidence type="ECO:0000256" key="1">
    <source>
        <dbReference type="SAM" id="Phobius"/>
    </source>
</evidence>
<proteinExistence type="predicted"/>
<comment type="caution">
    <text evidence="2">The sequence shown here is derived from an EMBL/GenBank/DDBJ whole genome shotgun (WGS) entry which is preliminary data.</text>
</comment>
<feature type="transmembrane region" description="Helical" evidence="1">
    <location>
        <begin position="53"/>
        <end position="72"/>
    </location>
</feature>
<organism evidence="2 3">
    <name type="scientific">Luteimonas terricola</name>
    <dbReference type="NCBI Taxonomy" id="645597"/>
    <lineage>
        <taxon>Bacteria</taxon>
        <taxon>Pseudomonadati</taxon>
        <taxon>Pseudomonadota</taxon>
        <taxon>Gammaproteobacteria</taxon>
        <taxon>Lysobacterales</taxon>
        <taxon>Lysobacteraceae</taxon>
        <taxon>Luteimonas</taxon>
    </lineage>
</organism>
<dbReference type="RefSeq" id="WP_132987257.1">
    <property type="nucleotide sequence ID" value="NZ_BMME01000004.1"/>
</dbReference>
<dbReference type="EMBL" id="BMME01000004">
    <property type="protein sequence ID" value="GGK17209.1"/>
    <property type="molecule type" value="Genomic_DNA"/>
</dbReference>
<name>A0ABQ2EN38_9GAMM</name>
<keyword evidence="1" id="KW-1133">Transmembrane helix</keyword>
<feature type="transmembrane region" description="Helical" evidence="1">
    <location>
        <begin position="6"/>
        <end position="32"/>
    </location>
</feature>
<reference evidence="3" key="1">
    <citation type="journal article" date="2019" name="Int. J. Syst. Evol. Microbiol.">
        <title>The Global Catalogue of Microorganisms (GCM) 10K type strain sequencing project: providing services to taxonomists for standard genome sequencing and annotation.</title>
        <authorList>
            <consortium name="The Broad Institute Genomics Platform"/>
            <consortium name="The Broad Institute Genome Sequencing Center for Infectious Disease"/>
            <person name="Wu L."/>
            <person name="Ma J."/>
        </authorList>
    </citation>
    <scope>NUCLEOTIDE SEQUENCE [LARGE SCALE GENOMIC DNA]</scope>
    <source>
        <strain evidence="3">CGMCC 1.8985</strain>
    </source>
</reference>
<evidence type="ECO:0000313" key="2">
    <source>
        <dbReference type="EMBL" id="GGK17209.1"/>
    </source>
</evidence>
<keyword evidence="1" id="KW-0812">Transmembrane</keyword>
<gene>
    <name evidence="2" type="ORF">GCM10011394_28000</name>
</gene>